<gene>
    <name evidence="2" type="ORF">ACFSFX_10690</name>
</gene>
<dbReference type="Gene3D" id="3.40.630.30">
    <property type="match status" value="1"/>
</dbReference>
<dbReference type="EMBL" id="JBHUGA010000040">
    <property type="protein sequence ID" value="MFD1847062.1"/>
    <property type="molecule type" value="Genomic_DNA"/>
</dbReference>
<organism evidence="2 3">
    <name type="scientific">Arthrobacter flavus</name>
    <dbReference type="NCBI Taxonomy" id="95172"/>
    <lineage>
        <taxon>Bacteria</taxon>
        <taxon>Bacillati</taxon>
        <taxon>Actinomycetota</taxon>
        <taxon>Actinomycetes</taxon>
        <taxon>Micrococcales</taxon>
        <taxon>Micrococcaceae</taxon>
        <taxon>Arthrobacter</taxon>
    </lineage>
</organism>
<reference evidence="3" key="1">
    <citation type="journal article" date="2019" name="Int. J. Syst. Evol. Microbiol.">
        <title>The Global Catalogue of Microorganisms (GCM) 10K type strain sequencing project: providing services to taxonomists for standard genome sequencing and annotation.</title>
        <authorList>
            <consortium name="The Broad Institute Genomics Platform"/>
            <consortium name="The Broad Institute Genome Sequencing Center for Infectious Disease"/>
            <person name="Wu L."/>
            <person name="Ma J."/>
        </authorList>
    </citation>
    <scope>NUCLEOTIDE SEQUENCE [LARGE SCALE GENOMIC DNA]</scope>
    <source>
        <strain evidence="3">JCM 11496</strain>
    </source>
</reference>
<keyword evidence="2" id="KW-0012">Acyltransferase</keyword>
<name>A0ABW4Q8P0_9MICC</name>
<dbReference type="Pfam" id="PF00583">
    <property type="entry name" value="Acetyltransf_1"/>
    <property type="match status" value="1"/>
</dbReference>
<evidence type="ECO:0000313" key="2">
    <source>
        <dbReference type="EMBL" id="MFD1847062.1"/>
    </source>
</evidence>
<sequence>MFSPSVTQYWLPADPVPGGAGSVQVVIDPSMAADRSVAVLHLVEGPSLLTLTPGRARHLGLSSGQAVRVGDLAPRLAAAGIRLNGPDSLFYLPATDHEAVRREPSPEGTRQLTPDDHEAFALFTGQAPAAELDEAFVELDHWLAFGTFRGGLLVAAASMYPWRETRLADLGVITLPAERGRGYARRTVRAISSMALQLGYEPQYRCQRDNTASAALAESAGFVRFGEWDVVEKD</sequence>
<evidence type="ECO:0000313" key="3">
    <source>
        <dbReference type="Proteomes" id="UP001597307"/>
    </source>
</evidence>
<dbReference type="RefSeq" id="WP_343879056.1">
    <property type="nucleotide sequence ID" value="NZ_BAAAIJ010000032.1"/>
</dbReference>
<dbReference type="GO" id="GO:0016746">
    <property type="term" value="F:acyltransferase activity"/>
    <property type="evidence" value="ECO:0007669"/>
    <property type="project" value="UniProtKB-KW"/>
</dbReference>
<feature type="domain" description="N-acetyltransferase" evidence="1">
    <location>
        <begin position="107"/>
        <end position="234"/>
    </location>
</feature>
<keyword evidence="3" id="KW-1185">Reference proteome</keyword>
<comment type="caution">
    <text evidence="2">The sequence shown here is derived from an EMBL/GenBank/DDBJ whole genome shotgun (WGS) entry which is preliminary data.</text>
</comment>
<protein>
    <submittedName>
        <fullName evidence="2">GNAT family N-acetyltransferase</fullName>
        <ecNumber evidence="2">2.3.1.-</ecNumber>
    </submittedName>
</protein>
<keyword evidence="2" id="KW-0808">Transferase</keyword>
<dbReference type="EC" id="2.3.1.-" evidence="2"/>
<accession>A0ABW4Q8P0</accession>
<dbReference type="PROSITE" id="PS51186">
    <property type="entry name" value="GNAT"/>
    <property type="match status" value="1"/>
</dbReference>
<proteinExistence type="predicted"/>
<dbReference type="InterPro" id="IPR016181">
    <property type="entry name" value="Acyl_CoA_acyltransferase"/>
</dbReference>
<dbReference type="SUPFAM" id="SSF55729">
    <property type="entry name" value="Acyl-CoA N-acyltransferases (Nat)"/>
    <property type="match status" value="1"/>
</dbReference>
<dbReference type="Proteomes" id="UP001597307">
    <property type="component" value="Unassembled WGS sequence"/>
</dbReference>
<dbReference type="InterPro" id="IPR000182">
    <property type="entry name" value="GNAT_dom"/>
</dbReference>
<evidence type="ECO:0000259" key="1">
    <source>
        <dbReference type="PROSITE" id="PS51186"/>
    </source>
</evidence>